<organism evidence="2 3">
    <name type="scientific">Methylobacterium longum</name>
    <dbReference type="NCBI Taxonomy" id="767694"/>
    <lineage>
        <taxon>Bacteria</taxon>
        <taxon>Pseudomonadati</taxon>
        <taxon>Pseudomonadota</taxon>
        <taxon>Alphaproteobacteria</taxon>
        <taxon>Hyphomicrobiales</taxon>
        <taxon>Methylobacteriaceae</taxon>
        <taxon>Methylobacterium</taxon>
    </lineage>
</organism>
<dbReference type="Proteomes" id="UP001244297">
    <property type="component" value="Unassembled WGS sequence"/>
</dbReference>
<protein>
    <submittedName>
        <fullName evidence="2">Uncharacterized protein</fullName>
    </submittedName>
</protein>
<dbReference type="EMBL" id="JAUFPT010000092">
    <property type="protein sequence ID" value="MDN3573983.1"/>
    <property type="molecule type" value="Genomic_DNA"/>
</dbReference>
<keyword evidence="3" id="KW-1185">Reference proteome</keyword>
<evidence type="ECO:0000313" key="3">
    <source>
        <dbReference type="Proteomes" id="UP001244297"/>
    </source>
</evidence>
<reference evidence="3" key="1">
    <citation type="journal article" date="2019" name="Int. J. Syst. Evol. Microbiol.">
        <title>The Global Catalogue of Microorganisms (GCM) 10K type strain sequencing project: providing services to taxonomists for standard genome sequencing and annotation.</title>
        <authorList>
            <consortium name="The Broad Institute Genomics Platform"/>
            <consortium name="The Broad Institute Genome Sequencing Center for Infectious Disease"/>
            <person name="Wu L."/>
            <person name="Ma J."/>
        </authorList>
    </citation>
    <scope>NUCLEOTIDE SEQUENCE [LARGE SCALE GENOMIC DNA]</scope>
    <source>
        <strain evidence="3">CECT 7806</strain>
    </source>
</reference>
<feature type="region of interest" description="Disordered" evidence="1">
    <location>
        <begin position="179"/>
        <end position="203"/>
    </location>
</feature>
<feature type="region of interest" description="Disordered" evidence="1">
    <location>
        <begin position="229"/>
        <end position="264"/>
    </location>
</feature>
<evidence type="ECO:0000256" key="1">
    <source>
        <dbReference type="SAM" id="MobiDB-lite"/>
    </source>
</evidence>
<gene>
    <name evidence="2" type="ORF">QWZ18_25705</name>
</gene>
<proteinExistence type="predicted"/>
<name>A0ABT8AVL2_9HYPH</name>
<comment type="caution">
    <text evidence="2">The sequence shown here is derived from an EMBL/GenBank/DDBJ whole genome shotgun (WGS) entry which is preliminary data.</text>
</comment>
<evidence type="ECO:0000313" key="2">
    <source>
        <dbReference type="EMBL" id="MDN3573983.1"/>
    </source>
</evidence>
<feature type="compositionally biased region" description="Basic and acidic residues" evidence="1">
    <location>
        <begin position="229"/>
        <end position="263"/>
    </location>
</feature>
<dbReference type="RefSeq" id="WP_238289122.1">
    <property type="nucleotide sequence ID" value="NZ_BPQS01000014.1"/>
</dbReference>
<accession>A0ABT8AVL2</accession>
<sequence>MTKIEAKQAVSAVDLLKAAVTGTTDPKPATDTAAKASPAARRFALPPLPRLDRHRLAIPGAALAVGALLGGGVMALTRSAPSNDAVMALTTTLDAGRTETARLGSDIAQLHQVLADLRASTDTARKEAGTRSSALGERLAQLDKTLNAKTAALGERFEQVEREQNARIATLAAQLDRRAPAAATQAARGEPTQTGSLADATRNAEAKSIDAKVSEARVPDAKLQEARISEAKGPEIKGPETKSSEFRASDVKMADAKPADVRPKSAAAEKAPVIDGWALRDIFEGAAILENRRHRLVEVGPGDVVPGVGRVESVERRGREWVVVTRQGLVTPQPW</sequence>